<dbReference type="Gene3D" id="3.80.10.10">
    <property type="entry name" value="Ribonuclease Inhibitor"/>
    <property type="match status" value="1"/>
</dbReference>
<dbReference type="PROSITE" id="PS50222">
    <property type="entry name" value="EF_HAND_2"/>
    <property type="match status" value="2"/>
</dbReference>
<dbReference type="PROSITE" id="PS51450">
    <property type="entry name" value="LRR"/>
    <property type="match status" value="1"/>
</dbReference>
<dbReference type="Pfam" id="PF13499">
    <property type="entry name" value="EF-hand_7"/>
    <property type="match status" value="1"/>
</dbReference>
<feature type="compositionally biased region" description="Basic and acidic residues" evidence="2">
    <location>
        <begin position="655"/>
        <end position="673"/>
    </location>
</feature>
<dbReference type="EMBL" id="VLTL01000015">
    <property type="protein sequence ID" value="KAA0170193.1"/>
    <property type="molecule type" value="Genomic_DNA"/>
</dbReference>
<dbReference type="PROSITE" id="PS00018">
    <property type="entry name" value="EF_HAND_1"/>
    <property type="match status" value="2"/>
</dbReference>
<dbReference type="InterPro" id="IPR001611">
    <property type="entry name" value="Leu-rich_rpt"/>
</dbReference>
<dbReference type="InterPro" id="IPR011992">
    <property type="entry name" value="EF-hand-dom_pair"/>
</dbReference>
<sequence>MAQLAREVLAVPPELKGFVVAKPALEIPKISAKAIRDTTELRLSNKGIERLCGFERFVNLEVLYLNGNKLPSLDGLEACFRIKELYADHNLLASLEGPIEDMKFLAELDVSYNKLADLDWQLETLGRCQYIKSLDLRGNPCSQEVRYRQRVLAAVPSLDMLDGKEVDPVEREEARVARGRAGASSAAAGPAAAAAGVATTSGRGAAALTGRASTFGRGRSGPEASAGLAMTSGGKPLFGSGGDTLTQRRLRREAAAAVRDRRHEARKATIAAVSSAGKGKGWSEQIRKARAQGRSGGAVRSLLSRRGAGLVDDAVAGTMIQRGCAGPDLRRQGLGLLADSSRAGAVGDALQASRTQSEFERQQARATVRSGSASGRASSARSGGAGFGAGLGRTGGSGGASSGAGGGDGAQWSSVRRARETVHDSTSLTDDLRGVAGARVAGSSQATASFMGAMGGALRSSRAQAHTTMDAGPQALEAARLGHARGRLGEWELLQLKKLFREADADGSGALSLDEFRTAVARAADWGFAPADASDDGLSKQEVAQAFRALDTDGSGSVSYSEFVAVLREQARPSGPLGGAARAERASALSFTFRTLTKDEAESRARLHFKTASGLHSRLLRMPADDPKRERISLQALQLGEKGSRLLSLARRLEGAADPPERPPPRPAPRRDYQTLIQSVPEREARKTLRRGMRDYRPPPPGEESDSESDDDENKQTGADFDEFRRTVRARKPHVILRTRLDL</sequence>
<evidence type="ECO:0000313" key="5">
    <source>
        <dbReference type="Proteomes" id="UP000324907"/>
    </source>
</evidence>
<dbReference type="InterPro" id="IPR042655">
    <property type="entry name" value="LRC72"/>
</dbReference>
<name>A0A5A8DXE9_CAFRO</name>
<feature type="compositionally biased region" description="Gly residues" evidence="2">
    <location>
        <begin position="383"/>
        <end position="409"/>
    </location>
</feature>
<feature type="compositionally biased region" description="Basic and acidic residues" evidence="2">
    <location>
        <begin position="681"/>
        <end position="697"/>
    </location>
</feature>
<dbReference type="InterPro" id="IPR032675">
    <property type="entry name" value="LRR_dom_sf"/>
</dbReference>
<dbReference type="Proteomes" id="UP000324907">
    <property type="component" value="Unassembled WGS sequence"/>
</dbReference>
<reference evidence="4 5" key="1">
    <citation type="submission" date="2019-07" db="EMBL/GenBank/DDBJ databases">
        <title>Genomes of Cafeteria roenbergensis.</title>
        <authorList>
            <person name="Fischer M.G."/>
            <person name="Hackl T."/>
            <person name="Roman M."/>
        </authorList>
    </citation>
    <scope>NUCLEOTIDE SEQUENCE [LARGE SCALE GENOMIC DNA]</scope>
    <source>
        <strain evidence="4 5">RCC970-E3</strain>
    </source>
</reference>
<gene>
    <name evidence="4" type="ORF">FNF28_01614</name>
</gene>
<evidence type="ECO:0000259" key="3">
    <source>
        <dbReference type="PROSITE" id="PS50222"/>
    </source>
</evidence>
<dbReference type="InterPro" id="IPR018247">
    <property type="entry name" value="EF_Hand_1_Ca_BS"/>
</dbReference>
<comment type="caution">
    <text evidence="4">The sequence shown here is derived from an EMBL/GenBank/DDBJ whole genome shotgun (WGS) entry which is preliminary data.</text>
</comment>
<feature type="domain" description="EF-hand" evidence="3">
    <location>
        <begin position="538"/>
        <end position="573"/>
    </location>
</feature>
<feature type="region of interest" description="Disordered" evidence="2">
    <location>
        <begin position="210"/>
        <end position="243"/>
    </location>
</feature>
<dbReference type="PANTHER" id="PTHR46759">
    <property type="entry name" value="LEUCINE-RICH REPEAT-CONTAINING PROTEIN 72"/>
    <property type="match status" value="1"/>
</dbReference>
<dbReference type="GO" id="GO:0005509">
    <property type="term" value="F:calcium ion binding"/>
    <property type="evidence" value="ECO:0007669"/>
    <property type="project" value="InterPro"/>
</dbReference>
<protein>
    <recommendedName>
        <fullName evidence="3">EF-hand domain-containing protein</fullName>
    </recommendedName>
</protein>
<keyword evidence="1" id="KW-0106">Calcium</keyword>
<dbReference type="Gene3D" id="1.10.238.10">
    <property type="entry name" value="EF-hand"/>
    <property type="match status" value="1"/>
</dbReference>
<organism evidence="4 5">
    <name type="scientific">Cafeteria roenbergensis</name>
    <name type="common">Marine flagellate</name>
    <dbReference type="NCBI Taxonomy" id="33653"/>
    <lineage>
        <taxon>Eukaryota</taxon>
        <taxon>Sar</taxon>
        <taxon>Stramenopiles</taxon>
        <taxon>Bigyra</taxon>
        <taxon>Opalozoa</taxon>
        <taxon>Bicosoecida</taxon>
        <taxon>Cafeteriaceae</taxon>
        <taxon>Cafeteria</taxon>
    </lineage>
</organism>
<dbReference type="SUPFAM" id="SSF52058">
    <property type="entry name" value="L domain-like"/>
    <property type="match status" value="1"/>
</dbReference>
<accession>A0A5A8DXE9</accession>
<feature type="compositionally biased region" description="Acidic residues" evidence="2">
    <location>
        <begin position="703"/>
        <end position="713"/>
    </location>
</feature>
<dbReference type="CDD" id="cd00051">
    <property type="entry name" value="EFh"/>
    <property type="match status" value="1"/>
</dbReference>
<feature type="compositionally biased region" description="Low complexity" evidence="2">
    <location>
        <begin position="364"/>
        <end position="382"/>
    </location>
</feature>
<feature type="region of interest" description="Disordered" evidence="2">
    <location>
        <begin position="353"/>
        <end position="430"/>
    </location>
</feature>
<dbReference type="SUPFAM" id="SSF47473">
    <property type="entry name" value="EF-hand"/>
    <property type="match status" value="1"/>
</dbReference>
<evidence type="ECO:0000256" key="1">
    <source>
        <dbReference type="ARBA" id="ARBA00022837"/>
    </source>
</evidence>
<dbReference type="AlphaFoldDB" id="A0A5A8DXE9"/>
<feature type="domain" description="EF-hand" evidence="3">
    <location>
        <begin position="491"/>
        <end position="526"/>
    </location>
</feature>
<feature type="region of interest" description="Disordered" evidence="2">
    <location>
        <begin position="655"/>
        <end position="729"/>
    </location>
</feature>
<dbReference type="InterPro" id="IPR002048">
    <property type="entry name" value="EF_hand_dom"/>
</dbReference>
<evidence type="ECO:0000256" key="2">
    <source>
        <dbReference type="SAM" id="MobiDB-lite"/>
    </source>
</evidence>
<evidence type="ECO:0000313" key="4">
    <source>
        <dbReference type="EMBL" id="KAA0170193.1"/>
    </source>
</evidence>
<dbReference type="PANTHER" id="PTHR46759:SF1">
    <property type="entry name" value="LEUCINE-RICH REPEAT-CONTAINING PROTEIN 72"/>
    <property type="match status" value="1"/>
</dbReference>
<dbReference type="SMART" id="SM00054">
    <property type="entry name" value="EFh"/>
    <property type="match status" value="2"/>
</dbReference>
<proteinExistence type="predicted"/>